<dbReference type="AlphaFoldDB" id="A0A9P4IEN0"/>
<dbReference type="OrthoDB" id="3928002at2759"/>
<feature type="signal peptide" evidence="1">
    <location>
        <begin position="1"/>
        <end position="21"/>
    </location>
</feature>
<dbReference type="EMBL" id="ML978124">
    <property type="protein sequence ID" value="KAF2100175.1"/>
    <property type="molecule type" value="Genomic_DNA"/>
</dbReference>
<evidence type="ECO:0000313" key="3">
    <source>
        <dbReference type="Proteomes" id="UP000799772"/>
    </source>
</evidence>
<gene>
    <name evidence="2" type="ORF">NA57DRAFT_54274</name>
</gene>
<keyword evidence="3" id="KW-1185">Reference proteome</keyword>
<proteinExistence type="predicted"/>
<reference evidence="2" key="1">
    <citation type="journal article" date="2020" name="Stud. Mycol.">
        <title>101 Dothideomycetes genomes: a test case for predicting lifestyles and emergence of pathogens.</title>
        <authorList>
            <person name="Haridas S."/>
            <person name="Albert R."/>
            <person name="Binder M."/>
            <person name="Bloem J."/>
            <person name="Labutti K."/>
            <person name="Salamov A."/>
            <person name="Andreopoulos B."/>
            <person name="Baker S."/>
            <person name="Barry K."/>
            <person name="Bills G."/>
            <person name="Bluhm B."/>
            <person name="Cannon C."/>
            <person name="Castanera R."/>
            <person name="Culley D."/>
            <person name="Daum C."/>
            <person name="Ezra D."/>
            <person name="Gonzalez J."/>
            <person name="Henrissat B."/>
            <person name="Kuo A."/>
            <person name="Liang C."/>
            <person name="Lipzen A."/>
            <person name="Lutzoni F."/>
            <person name="Magnuson J."/>
            <person name="Mondo S."/>
            <person name="Nolan M."/>
            <person name="Ohm R."/>
            <person name="Pangilinan J."/>
            <person name="Park H.-J."/>
            <person name="Ramirez L."/>
            <person name="Alfaro M."/>
            <person name="Sun H."/>
            <person name="Tritt A."/>
            <person name="Yoshinaga Y."/>
            <person name="Zwiers L.-H."/>
            <person name="Turgeon B."/>
            <person name="Goodwin S."/>
            <person name="Spatafora J."/>
            <person name="Crous P."/>
            <person name="Grigoriev I."/>
        </authorList>
    </citation>
    <scope>NUCLEOTIDE SEQUENCE</scope>
    <source>
        <strain evidence="2">CBS 133067</strain>
    </source>
</reference>
<evidence type="ECO:0000256" key="1">
    <source>
        <dbReference type="SAM" id="SignalP"/>
    </source>
</evidence>
<sequence>MVLGILTSIAACPAIIGTTEAVRQGQKTSAKEKHRGLKSNLFVSCSTTTRSGREVNGSEVVLQNNKLYLSTPSPDFPDGSEGDHPFAGYFLPYPDQNWGRLGEGFVSTISDEPPQLNWIYVDEDTHEVKYGNREESEPHVIGPWDCTPVDKRVTLEGWEGFLAVRDAPGEWALYFDRDDDGLKEIVSHSKRKVEVELIRKERRQRKPKPEDD</sequence>
<dbReference type="PANTHER" id="PTHR38049:SF2">
    <property type="entry name" value="RICIN B LECTIN DOMAIN-CONTAINING PROTEIN"/>
    <property type="match status" value="1"/>
</dbReference>
<dbReference type="Proteomes" id="UP000799772">
    <property type="component" value="Unassembled WGS sequence"/>
</dbReference>
<protein>
    <submittedName>
        <fullName evidence="2">Uncharacterized protein</fullName>
    </submittedName>
</protein>
<feature type="chain" id="PRO_5040297796" evidence="1">
    <location>
        <begin position="22"/>
        <end position="212"/>
    </location>
</feature>
<comment type="caution">
    <text evidence="2">The sequence shown here is derived from an EMBL/GenBank/DDBJ whole genome shotgun (WGS) entry which is preliminary data.</text>
</comment>
<dbReference type="PANTHER" id="PTHR38049">
    <property type="entry name" value="RICIN B LECTIN DOMAIN-CONTAINING PROTEIN"/>
    <property type="match status" value="1"/>
</dbReference>
<evidence type="ECO:0000313" key="2">
    <source>
        <dbReference type="EMBL" id="KAF2100175.1"/>
    </source>
</evidence>
<name>A0A9P4IEN0_9PEZI</name>
<keyword evidence="1" id="KW-0732">Signal</keyword>
<organism evidence="2 3">
    <name type="scientific">Rhizodiscina lignyota</name>
    <dbReference type="NCBI Taxonomy" id="1504668"/>
    <lineage>
        <taxon>Eukaryota</taxon>
        <taxon>Fungi</taxon>
        <taxon>Dikarya</taxon>
        <taxon>Ascomycota</taxon>
        <taxon>Pezizomycotina</taxon>
        <taxon>Dothideomycetes</taxon>
        <taxon>Pleosporomycetidae</taxon>
        <taxon>Aulographales</taxon>
        <taxon>Rhizodiscinaceae</taxon>
        <taxon>Rhizodiscina</taxon>
    </lineage>
</organism>
<accession>A0A9P4IEN0</accession>